<dbReference type="WBParaSite" id="TCNE_0000244101-mRNA-1">
    <property type="protein sequence ID" value="TCNE_0000244101-mRNA-1"/>
    <property type="gene ID" value="TCNE_0000244101"/>
</dbReference>
<gene>
    <name evidence="1" type="ORF">TCNE_LOCUS2441</name>
</gene>
<keyword evidence="2" id="KW-1185">Reference proteome</keyword>
<name>A0A183U1S1_TOXCA</name>
<organism evidence="2 3">
    <name type="scientific">Toxocara canis</name>
    <name type="common">Canine roundworm</name>
    <dbReference type="NCBI Taxonomy" id="6265"/>
    <lineage>
        <taxon>Eukaryota</taxon>
        <taxon>Metazoa</taxon>
        <taxon>Ecdysozoa</taxon>
        <taxon>Nematoda</taxon>
        <taxon>Chromadorea</taxon>
        <taxon>Rhabditida</taxon>
        <taxon>Spirurina</taxon>
        <taxon>Ascaridomorpha</taxon>
        <taxon>Ascaridoidea</taxon>
        <taxon>Toxocaridae</taxon>
        <taxon>Toxocara</taxon>
    </lineage>
</organism>
<dbReference type="AlphaFoldDB" id="A0A183U1S1"/>
<evidence type="ECO:0000313" key="2">
    <source>
        <dbReference type="Proteomes" id="UP000050794"/>
    </source>
</evidence>
<evidence type="ECO:0000313" key="1">
    <source>
        <dbReference type="EMBL" id="VDM28079.1"/>
    </source>
</evidence>
<sequence length="140" mass="15639">MEEMRKLLVATIRNVLGSFVLEKVSTLANSLHSTLNSSSERLQTMERDTSIGLQSLEDTVATFQHTSRSTHQPENCSTFTFDAEEQQRRRSAVFIVVAESCDPPHLRHERAVESVAVILGELNVEGVPLELYRMGVINPA</sequence>
<dbReference type="EMBL" id="UYWY01002448">
    <property type="protein sequence ID" value="VDM28079.1"/>
    <property type="molecule type" value="Genomic_DNA"/>
</dbReference>
<accession>A0A183U1S1</accession>
<evidence type="ECO:0000313" key="3">
    <source>
        <dbReference type="WBParaSite" id="TCNE_0000244101-mRNA-1"/>
    </source>
</evidence>
<proteinExistence type="predicted"/>
<reference evidence="1 2" key="2">
    <citation type="submission" date="2018-11" db="EMBL/GenBank/DDBJ databases">
        <authorList>
            <consortium name="Pathogen Informatics"/>
        </authorList>
    </citation>
    <scope>NUCLEOTIDE SEQUENCE [LARGE SCALE GENOMIC DNA]</scope>
</reference>
<protein>
    <submittedName>
        <fullName evidence="3">Aluminum-activated malate transporter</fullName>
    </submittedName>
</protein>
<reference evidence="3" key="1">
    <citation type="submission" date="2016-06" db="UniProtKB">
        <authorList>
            <consortium name="WormBaseParasite"/>
        </authorList>
    </citation>
    <scope>IDENTIFICATION</scope>
</reference>
<dbReference type="Proteomes" id="UP000050794">
    <property type="component" value="Unassembled WGS sequence"/>
</dbReference>